<dbReference type="PANTHER" id="PTHR11432:SF3">
    <property type="entry name" value="NADH-UBIQUINONE OXIDOREDUCTASE CHAIN 1"/>
    <property type="match status" value="1"/>
</dbReference>
<keyword evidence="4 5" id="KW-0472">Membrane</keyword>
<sequence>MSAYIIETLLKILVVILVFAGLGAFGTYLERKVLAIFQRRLGPTYVGPFGLLQVIADAIKLFTKEDVIPQHANRLIFSLAPVIAMVSAFVCMAPIPFFGDFTIFGYTIKPIISDINVGLLFFLAVGSAGIYAPLLAGLASNSKYALIGSARAAIQLLSFEVVSTLTILAPLMVVGSLSLVEINNYQAGGLTHWLVFKQPLAFFLFLIASYAELNRTPFDLLEHEAEIVAGFCTEYSGLRWGMFFLAEYAHLFAFCFVISLIFFGGYNPLWIIPGGVMILLKVCFFVFLAMWARATFPHVRPDQLMRVCWKIMLPLSLVNNPHHRACDFALKESAWQNKLINGSKTLPKRTAHPKKYGARSNLALGWTSLRVWA</sequence>
<dbReference type="Pfam" id="PF00146">
    <property type="entry name" value="NADHdh"/>
    <property type="match status" value="1"/>
</dbReference>
<dbReference type="GO" id="GO:0005886">
    <property type="term" value="C:plasma membrane"/>
    <property type="evidence" value="ECO:0007669"/>
    <property type="project" value="UniProtKB-SubCell"/>
</dbReference>
<dbReference type="InterPro" id="IPR018086">
    <property type="entry name" value="NADH_UbQ_OxRdtase_su1_CS"/>
</dbReference>
<evidence type="ECO:0000256" key="5">
    <source>
        <dbReference type="HAMAP-Rule" id="MF_01350"/>
    </source>
</evidence>
<dbReference type="PANTHER" id="PTHR11432">
    <property type="entry name" value="NADH DEHYDROGENASE SUBUNIT 1"/>
    <property type="match status" value="1"/>
</dbReference>
<dbReference type="STRING" id="1002804.HBZC1_18840"/>
<reference evidence="7 8" key="1">
    <citation type="journal article" date="2011" name="J. Bacteriol.">
        <title>Genome sequence of Helicobacter bizzozeronii strain CIII-1, an isolate from human gastric mucosa.</title>
        <authorList>
            <person name="Schott T."/>
            <person name="Rossi M."/>
            <person name="Hanninen M.L."/>
        </authorList>
    </citation>
    <scope>NUCLEOTIDE SEQUENCE [LARGE SCALE GENOMIC DNA]</scope>
    <source>
        <strain evidence="7 8">CIII-1</strain>
    </source>
</reference>
<dbReference type="GO" id="GO:0003954">
    <property type="term" value="F:NADH dehydrogenase activity"/>
    <property type="evidence" value="ECO:0007669"/>
    <property type="project" value="TreeGrafter"/>
</dbReference>
<accession>F8KPX6</accession>
<feature type="transmembrane region" description="Helical" evidence="5">
    <location>
        <begin position="193"/>
        <end position="211"/>
    </location>
</feature>
<comment type="catalytic activity">
    <reaction evidence="5">
        <text>a quinone + NADH + 5 H(+)(in) = a quinol + NAD(+) + 4 H(+)(out)</text>
        <dbReference type="Rhea" id="RHEA:57888"/>
        <dbReference type="ChEBI" id="CHEBI:15378"/>
        <dbReference type="ChEBI" id="CHEBI:24646"/>
        <dbReference type="ChEBI" id="CHEBI:57540"/>
        <dbReference type="ChEBI" id="CHEBI:57945"/>
        <dbReference type="ChEBI" id="CHEBI:132124"/>
    </reaction>
</comment>
<evidence type="ECO:0000256" key="2">
    <source>
        <dbReference type="ARBA" id="ARBA00022692"/>
    </source>
</evidence>
<feature type="transmembrane region" description="Helical" evidence="5">
    <location>
        <begin position="75"/>
        <end position="97"/>
    </location>
</feature>
<keyword evidence="8" id="KW-1185">Reference proteome</keyword>
<dbReference type="PROSITE" id="PS00667">
    <property type="entry name" value="COMPLEX1_ND1_1"/>
    <property type="match status" value="1"/>
</dbReference>
<comment type="subunit">
    <text evidence="5">NDH-1 is composed of 14 different subunits. Subunits NuoA, H, J, K, L, M, N constitute the membrane sector of the complex.</text>
</comment>
<feature type="transmembrane region" description="Helical" evidence="5">
    <location>
        <begin position="269"/>
        <end position="291"/>
    </location>
</feature>
<dbReference type="HAMAP" id="MF_01350">
    <property type="entry name" value="NDH1_NuoH"/>
    <property type="match status" value="1"/>
</dbReference>
<proteinExistence type="inferred from homology"/>
<keyword evidence="5 6" id="KW-0520">NAD</keyword>
<organism evidence="7 8">
    <name type="scientific">Helicobacter bizzozeronii (strain CIII-1)</name>
    <dbReference type="NCBI Taxonomy" id="1002804"/>
    <lineage>
        <taxon>Bacteria</taxon>
        <taxon>Pseudomonadati</taxon>
        <taxon>Campylobacterota</taxon>
        <taxon>Epsilonproteobacteria</taxon>
        <taxon>Campylobacterales</taxon>
        <taxon>Helicobacteraceae</taxon>
        <taxon>Helicobacter</taxon>
    </lineage>
</organism>
<feature type="transmembrane region" description="Helical" evidence="5">
    <location>
        <begin position="117"/>
        <end position="140"/>
    </location>
</feature>
<feature type="transmembrane region" description="Helical" evidence="5">
    <location>
        <begin position="45"/>
        <end position="63"/>
    </location>
</feature>
<dbReference type="GO" id="GO:0016655">
    <property type="term" value="F:oxidoreductase activity, acting on NAD(P)H, quinone or similar compound as acceptor"/>
    <property type="evidence" value="ECO:0007669"/>
    <property type="project" value="UniProtKB-UniRule"/>
</dbReference>
<keyword evidence="3 5" id="KW-1133">Transmembrane helix</keyword>
<dbReference type="GO" id="GO:0048038">
    <property type="term" value="F:quinone binding"/>
    <property type="evidence" value="ECO:0007669"/>
    <property type="project" value="UniProtKB-KW"/>
</dbReference>
<dbReference type="KEGG" id="hbi:HBZC1_18840"/>
<dbReference type="EC" id="7.1.1.-" evidence="5"/>
<keyword evidence="5" id="KW-1278">Translocase</keyword>
<name>F8KPX6_HELBC</name>
<evidence type="ECO:0000256" key="1">
    <source>
        <dbReference type="ARBA" id="ARBA00004141"/>
    </source>
</evidence>
<keyword evidence="5 7" id="KW-0830">Ubiquinone</keyword>
<dbReference type="NCBIfam" id="NF004741">
    <property type="entry name" value="PRK06076.1-2"/>
    <property type="match status" value="1"/>
</dbReference>
<comment type="function">
    <text evidence="5">NDH-1 shuttles electrons from NADH, via FMN and iron-sulfur (Fe-S) centers, to quinones in the respiratory chain. The immediate electron acceptor for the enzyme in this species is believed to be ubiquinone. Couples the redox reaction to proton translocation (for every two electrons transferred, four hydrogen ions are translocated across the cytoplasmic membrane), and thus conserves the redox energy in a proton gradient. This subunit may bind ubiquinone.</text>
</comment>
<evidence type="ECO:0000256" key="6">
    <source>
        <dbReference type="RuleBase" id="RU000471"/>
    </source>
</evidence>
<protein>
    <recommendedName>
        <fullName evidence="5">NADH-quinone oxidoreductase subunit H</fullName>
        <ecNumber evidence="5">7.1.1.-</ecNumber>
    </recommendedName>
    <alternativeName>
        <fullName evidence="5">NADH dehydrogenase I subunit H</fullName>
    </alternativeName>
    <alternativeName>
        <fullName evidence="5">NDH-1 subunit H</fullName>
    </alternativeName>
</protein>
<keyword evidence="7" id="KW-0560">Oxidoreductase</keyword>
<evidence type="ECO:0000256" key="3">
    <source>
        <dbReference type="ARBA" id="ARBA00022989"/>
    </source>
</evidence>
<evidence type="ECO:0000256" key="4">
    <source>
        <dbReference type="ARBA" id="ARBA00023136"/>
    </source>
</evidence>
<keyword evidence="2 5" id="KW-0812">Transmembrane</keyword>
<keyword evidence="5" id="KW-0874">Quinone</keyword>
<dbReference type="Proteomes" id="UP000008387">
    <property type="component" value="Chromosome"/>
</dbReference>
<dbReference type="InterPro" id="IPR001694">
    <property type="entry name" value="NADH_UbQ_OxRdtase_su1/FPO"/>
</dbReference>
<feature type="transmembrane region" description="Helical" evidence="5">
    <location>
        <begin position="152"/>
        <end position="173"/>
    </location>
</feature>
<dbReference type="GO" id="GO:0009060">
    <property type="term" value="P:aerobic respiration"/>
    <property type="evidence" value="ECO:0007669"/>
    <property type="project" value="TreeGrafter"/>
</dbReference>
<comment type="subcellular location">
    <subcellularLocation>
        <location evidence="5">Cell inner membrane</location>
        <topology evidence="5">Multi-pass membrane protein</topology>
    </subcellularLocation>
    <subcellularLocation>
        <location evidence="6">Cell membrane</location>
        <topology evidence="6">Multi-pass membrane protein</topology>
    </subcellularLocation>
    <subcellularLocation>
        <location evidence="1">Membrane</location>
        <topology evidence="1">Multi-pass membrane protein</topology>
    </subcellularLocation>
</comment>
<keyword evidence="5" id="KW-1003">Cell membrane</keyword>
<dbReference type="HOGENOM" id="CLU_015134_0_1_7"/>
<evidence type="ECO:0000313" key="7">
    <source>
        <dbReference type="EMBL" id="CCB80870.1"/>
    </source>
</evidence>
<gene>
    <name evidence="5" type="primary">nuoH</name>
    <name evidence="7" type="ordered locus">HBZC1_18840</name>
</gene>
<dbReference type="eggNOG" id="COG1005">
    <property type="taxonomic scope" value="Bacteria"/>
</dbReference>
<evidence type="ECO:0000313" key="8">
    <source>
        <dbReference type="Proteomes" id="UP000008387"/>
    </source>
</evidence>
<feature type="transmembrane region" description="Helical" evidence="5">
    <location>
        <begin position="243"/>
        <end position="263"/>
    </location>
</feature>
<dbReference type="AlphaFoldDB" id="F8KPX6"/>
<feature type="transmembrane region" description="Helical" evidence="5">
    <location>
        <begin position="12"/>
        <end position="29"/>
    </location>
</feature>
<keyword evidence="5" id="KW-0997">Cell inner membrane</keyword>
<comment type="similarity">
    <text evidence="5 6">Belongs to the complex I subunit 1 family.</text>
</comment>
<dbReference type="EMBL" id="FR871757">
    <property type="protein sequence ID" value="CCB80870.1"/>
    <property type="molecule type" value="Genomic_DNA"/>
</dbReference>